<comment type="cofactor">
    <cofactor evidence="12 13 14">
        <name>Zn(2+)</name>
        <dbReference type="ChEBI" id="CHEBI:29105"/>
    </cofactor>
    <text evidence="12 13 14">Binds 1 zinc ion per monomer.</text>
</comment>
<dbReference type="GO" id="GO:0006269">
    <property type="term" value="P:DNA replication, synthesis of primer"/>
    <property type="evidence" value="ECO:0007669"/>
    <property type="project" value="UniProtKB-UniRule"/>
</dbReference>
<dbReference type="GO" id="GO:0003899">
    <property type="term" value="F:DNA-directed RNA polymerase activity"/>
    <property type="evidence" value="ECO:0007669"/>
    <property type="project" value="UniProtKB-UniRule"/>
</dbReference>
<proteinExistence type="inferred from homology"/>
<keyword evidence="4 12" id="KW-0548">Nucleotidyltransferase</keyword>
<keyword evidence="1 12" id="KW-0240">DNA-directed RNA polymerase</keyword>
<evidence type="ECO:0000256" key="1">
    <source>
        <dbReference type="ARBA" id="ARBA00022478"/>
    </source>
</evidence>
<protein>
    <recommendedName>
        <fullName evidence="12 13">DNA primase</fullName>
        <ecNumber evidence="12">2.7.7.101</ecNumber>
    </recommendedName>
</protein>
<evidence type="ECO:0000256" key="9">
    <source>
        <dbReference type="ARBA" id="ARBA00022842"/>
    </source>
</evidence>
<dbReference type="GO" id="GO:1990077">
    <property type="term" value="C:primosome complex"/>
    <property type="evidence" value="ECO:0007669"/>
    <property type="project" value="UniProtKB-KW"/>
</dbReference>
<keyword evidence="10 12" id="KW-0238">DNA-binding</keyword>
<dbReference type="GO" id="GO:0000428">
    <property type="term" value="C:DNA-directed RNA polymerase complex"/>
    <property type="evidence" value="ECO:0007669"/>
    <property type="project" value="UniProtKB-KW"/>
</dbReference>
<dbReference type="Proteomes" id="UP000705230">
    <property type="component" value="Unassembled WGS sequence"/>
</dbReference>
<dbReference type="Pfam" id="PF13662">
    <property type="entry name" value="Toprim_4"/>
    <property type="match status" value="1"/>
</dbReference>
<dbReference type="SUPFAM" id="SSF56731">
    <property type="entry name" value="DNA primase core"/>
    <property type="match status" value="1"/>
</dbReference>
<keyword evidence="8 12" id="KW-0862">Zinc</keyword>
<evidence type="ECO:0000256" key="10">
    <source>
        <dbReference type="ARBA" id="ARBA00023125"/>
    </source>
</evidence>
<gene>
    <name evidence="12" type="primary">dnaG</name>
    <name evidence="16" type="ORF">ISR29_03680</name>
</gene>
<accession>A0A937M1C7</accession>
<dbReference type="SUPFAM" id="SSF57783">
    <property type="entry name" value="Zinc beta-ribbon"/>
    <property type="match status" value="1"/>
</dbReference>
<feature type="domain" description="Toprim" evidence="15">
    <location>
        <begin position="248"/>
        <end position="330"/>
    </location>
</feature>
<evidence type="ECO:0000256" key="5">
    <source>
        <dbReference type="ARBA" id="ARBA00022705"/>
    </source>
</evidence>
<dbReference type="FunFam" id="3.40.1360.10:FF:000002">
    <property type="entry name" value="DNA primase"/>
    <property type="match status" value="1"/>
</dbReference>
<dbReference type="PIRSF" id="PIRSF002811">
    <property type="entry name" value="DnaG"/>
    <property type="match status" value="1"/>
</dbReference>
<dbReference type="CDD" id="cd03364">
    <property type="entry name" value="TOPRIM_DnaG_primases"/>
    <property type="match status" value="1"/>
</dbReference>
<dbReference type="GO" id="GO:0008270">
    <property type="term" value="F:zinc ion binding"/>
    <property type="evidence" value="ECO:0007669"/>
    <property type="project" value="UniProtKB-UniRule"/>
</dbReference>
<dbReference type="Gene3D" id="3.40.1360.10">
    <property type="match status" value="1"/>
</dbReference>
<name>A0A937M1C7_9GAMM</name>
<dbReference type="InterPro" id="IPR037068">
    <property type="entry name" value="DNA_primase_core_N_sf"/>
</dbReference>
<keyword evidence="11 12" id="KW-0804">Transcription</keyword>
<keyword evidence="6 12" id="KW-0479">Metal-binding</keyword>
<dbReference type="EC" id="2.7.7.101" evidence="12"/>
<evidence type="ECO:0000256" key="3">
    <source>
        <dbReference type="ARBA" id="ARBA00022679"/>
    </source>
</evidence>
<dbReference type="GO" id="GO:0003677">
    <property type="term" value="F:DNA binding"/>
    <property type="evidence" value="ECO:0007669"/>
    <property type="project" value="UniProtKB-KW"/>
</dbReference>
<evidence type="ECO:0000313" key="17">
    <source>
        <dbReference type="Proteomes" id="UP000705230"/>
    </source>
</evidence>
<dbReference type="InterPro" id="IPR030846">
    <property type="entry name" value="DnaG_bac"/>
</dbReference>
<dbReference type="SMART" id="SM00493">
    <property type="entry name" value="TOPRIM"/>
    <property type="match status" value="1"/>
</dbReference>
<keyword evidence="5 12" id="KW-0235">DNA replication</keyword>
<keyword evidence="2 12" id="KW-0639">Primosome</keyword>
<comment type="domain">
    <text evidence="12">Contains an N-terminal zinc-binding domain, a central core domain that contains the primase activity, and a C-terminal DnaB-binding domain.</text>
</comment>
<evidence type="ECO:0000256" key="14">
    <source>
        <dbReference type="PIRSR" id="PIRSR002811-1"/>
    </source>
</evidence>
<dbReference type="Pfam" id="PF01807">
    <property type="entry name" value="Zn_ribbon_DnaG"/>
    <property type="match status" value="1"/>
</dbReference>
<dbReference type="Pfam" id="PF08275">
    <property type="entry name" value="DNAG_N"/>
    <property type="match status" value="1"/>
</dbReference>
<evidence type="ECO:0000256" key="12">
    <source>
        <dbReference type="HAMAP-Rule" id="MF_00974"/>
    </source>
</evidence>
<dbReference type="PROSITE" id="PS50880">
    <property type="entry name" value="TOPRIM"/>
    <property type="match status" value="1"/>
</dbReference>
<feature type="zinc finger region" description="CHC2-type" evidence="12 14">
    <location>
        <begin position="38"/>
        <end position="62"/>
    </location>
</feature>
<dbReference type="NCBIfam" id="TIGR01391">
    <property type="entry name" value="dnaG"/>
    <property type="match status" value="1"/>
</dbReference>
<keyword evidence="3 12" id="KW-0808">Transferase</keyword>
<evidence type="ECO:0000256" key="13">
    <source>
        <dbReference type="PIRNR" id="PIRNR002811"/>
    </source>
</evidence>
<dbReference type="Gene3D" id="1.20.50.20">
    <property type="entry name" value="DnaG, RNA polymerase domain, helical bundle"/>
    <property type="match status" value="1"/>
</dbReference>
<evidence type="ECO:0000256" key="2">
    <source>
        <dbReference type="ARBA" id="ARBA00022515"/>
    </source>
</evidence>
<comment type="catalytic activity">
    <reaction evidence="12">
        <text>ssDNA + n NTP = ssDNA/pppN(pN)n-1 hybrid + (n-1) diphosphate.</text>
        <dbReference type="EC" id="2.7.7.101"/>
    </reaction>
</comment>
<comment type="similarity">
    <text evidence="12 13">Belongs to the DnaG primase family.</text>
</comment>
<dbReference type="HAMAP" id="MF_00974">
    <property type="entry name" value="DNA_primase_DnaG"/>
    <property type="match status" value="1"/>
</dbReference>
<dbReference type="InterPro" id="IPR016136">
    <property type="entry name" value="DNA_helicase_N/primase_C"/>
</dbReference>
<dbReference type="InterPro" id="IPR013264">
    <property type="entry name" value="DNAG_N"/>
</dbReference>
<evidence type="ECO:0000313" key="16">
    <source>
        <dbReference type="EMBL" id="MBL6903284.1"/>
    </source>
</evidence>
<dbReference type="PANTHER" id="PTHR30313:SF2">
    <property type="entry name" value="DNA PRIMASE"/>
    <property type="match status" value="1"/>
</dbReference>
<evidence type="ECO:0000256" key="4">
    <source>
        <dbReference type="ARBA" id="ARBA00022695"/>
    </source>
</evidence>
<dbReference type="InterPro" id="IPR006295">
    <property type="entry name" value="DNA_primase_DnaG"/>
</dbReference>
<dbReference type="InterPro" id="IPR050219">
    <property type="entry name" value="DnaG_primase"/>
</dbReference>
<dbReference type="PANTHER" id="PTHR30313">
    <property type="entry name" value="DNA PRIMASE"/>
    <property type="match status" value="1"/>
</dbReference>
<dbReference type="EMBL" id="JADHSG010000003">
    <property type="protein sequence ID" value="MBL6903284.1"/>
    <property type="molecule type" value="Genomic_DNA"/>
</dbReference>
<dbReference type="InterPro" id="IPR034151">
    <property type="entry name" value="TOPRIM_DnaG_bac"/>
</dbReference>
<sequence>MSIPSSFIDQILDQSDIVDIVGRRIQLTKKGQNFWCLCPFHDDKKPSMAVNQDKQFFYCFVCNASGNSIHFLRRYENLDFVDAVETIASSVGLEVPYTKQTVEESKAKEINDEANIIYKSALKSSDGSEAVKYLKNRGISGETAAFFNLGYAKDGWTNLYDKVTSKYPKADILESGLFSTKEEKIFDFFRARLMFPIRNIRGQCVAFGGRILGDGEPKYLNSPETKTYSKSNELFGLYEARELNKSLDSLIVVEGYMDVIALHQNGVKNAVASLGTAITAKHVSKLMRYAKNIYVAFDGDLAGRKAAWKAVENALPILREDVKIGFIFLEEGHDPDSYINEKGKEAFLKLLDNNISFSKFFLSRIKKVDDLETIEGRSKAAKFAIPLVNSINNETLKQAYIEEIASICRLDFASLISSNTQKPRNIPVSNETAANEENSGSLLARKAIVCIFTALIQYPHLAKDRAFESIHNNEKFLFLLEVQNKYLDNPEINPSIVFEQIQSDQIKRLFSEALMSEISLTEENAISMLQDCLHSFVKNQKDREEILKEKYNMQHISSAERRELQQFILKKAELSEEDTALLKNLSSKRD</sequence>
<dbReference type="Gene3D" id="1.10.860.10">
    <property type="entry name" value="DNAb Helicase, Chain A"/>
    <property type="match status" value="1"/>
</dbReference>
<evidence type="ECO:0000256" key="8">
    <source>
        <dbReference type="ARBA" id="ARBA00022833"/>
    </source>
</evidence>
<dbReference type="Gene3D" id="3.90.580.10">
    <property type="entry name" value="Zinc finger, CHC2-type domain"/>
    <property type="match status" value="1"/>
</dbReference>
<comment type="caution">
    <text evidence="16">The sequence shown here is derived from an EMBL/GenBank/DDBJ whole genome shotgun (WGS) entry which is preliminary data.</text>
</comment>
<dbReference type="InterPro" id="IPR019475">
    <property type="entry name" value="DNA_primase_DnaB-bd"/>
</dbReference>
<dbReference type="Pfam" id="PF10410">
    <property type="entry name" value="DnaB_bind"/>
    <property type="match status" value="1"/>
</dbReference>
<keyword evidence="7 12" id="KW-0863">Zinc-finger</keyword>
<comment type="function">
    <text evidence="12 13">RNA polymerase that catalyzes the synthesis of short RNA molecules used as primers for DNA polymerase during DNA replication.</text>
</comment>
<evidence type="ECO:0000259" key="15">
    <source>
        <dbReference type="PROSITE" id="PS50880"/>
    </source>
</evidence>
<dbReference type="AlphaFoldDB" id="A0A937M1C7"/>
<dbReference type="GO" id="GO:0005737">
    <property type="term" value="C:cytoplasm"/>
    <property type="evidence" value="ECO:0007669"/>
    <property type="project" value="TreeGrafter"/>
</dbReference>
<evidence type="ECO:0000256" key="6">
    <source>
        <dbReference type="ARBA" id="ARBA00022723"/>
    </source>
</evidence>
<dbReference type="SMART" id="SM00400">
    <property type="entry name" value="ZnF_CHCC"/>
    <property type="match status" value="1"/>
</dbReference>
<comment type="subunit">
    <text evidence="12">Monomer. Interacts with DnaB.</text>
</comment>
<dbReference type="SUPFAM" id="SSF117023">
    <property type="entry name" value="DNA primase DnaG, C-terminal domain"/>
    <property type="match status" value="1"/>
</dbReference>
<reference evidence="16" key="1">
    <citation type="submission" date="2020-10" db="EMBL/GenBank/DDBJ databases">
        <title>Microbiome of the Black Sea water column analyzed by genome centric metagenomics.</title>
        <authorList>
            <person name="Cabello-Yeves P.J."/>
            <person name="Callieri C."/>
            <person name="Picazo A."/>
            <person name="Mehrshad M."/>
            <person name="Haro-Moreno J.M."/>
            <person name="Roda-Garcia J."/>
            <person name="Dzembekova N."/>
            <person name="Slabakova V."/>
            <person name="Slabakova N."/>
            <person name="Moncheva S."/>
            <person name="Rodriguez-Valera F."/>
        </authorList>
    </citation>
    <scope>NUCLEOTIDE SEQUENCE</scope>
    <source>
        <strain evidence="16">BS30m-G43</strain>
    </source>
</reference>
<keyword evidence="9" id="KW-0460">Magnesium</keyword>
<organism evidence="16 17">
    <name type="scientific">SAR86 cluster bacterium</name>
    <dbReference type="NCBI Taxonomy" id="2030880"/>
    <lineage>
        <taxon>Bacteria</taxon>
        <taxon>Pseudomonadati</taxon>
        <taxon>Pseudomonadota</taxon>
        <taxon>Gammaproteobacteria</taxon>
        <taxon>SAR86 cluster</taxon>
    </lineage>
</organism>
<evidence type="ECO:0000256" key="11">
    <source>
        <dbReference type="ARBA" id="ARBA00023163"/>
    </source>
</evidence>
<dbReference type="InterPro" id="IPR002694">
    <property type="entry name" value="Znf_CHC2"/>
</dbReference>
<dbReference type="Gene3D" id="3.90.980.10">
    <property type="entry name" value="DNA primase, catalytic core, N-terminal domain"/>
    <property type="match status" value="1"/>
</dbReference>
<dbReference type="InterPro" id="IPR036977">
    <property type="entry name" value="DNA_primase_Znf_CHC2"/>
</dbReference>
<dbReference type="InterPro" id="IPR006171">
    <property type="entry name" value="TOPRIM_dom"/>
</dbReference>
<evidence type="ECO:0000256" key="7">
    <source>
        <dbReference type="ARBA" id="ARBA00022771"/>
    </source>
</evidence>
<dbReference type="FunFam" id="3.90.580.10:FF:000001">
    <property type="entry name" value="DNA primase"/>
    <property type="match status" value="1"/>
</dbReference>